<comment type="caution">
    <text evidence="2">The sequence shown here is derived from an EMBL/GenBank/DDBJ whole genome shotgun (WGS) entry which is preliminary data.</text>
</comment>
<dbReference type="EMBL" id="JAGYWB010000012">
    <property type="protein sequence ID" value="KAI0502576.1"/>
    <property type="molecule type" value="Genomic_DNA"/>
</dbReference>
<evidence type="ECO:0000313" key="2">
    <source>
        <dbReference type="EMBL" id="KAI0502576.1"/>
    </source>
</evidence>
<feature type="region of interest" description="Disordered" evidence="1">
    <location>
        <begin position="43"/>
        <end position="67"/>
    </location>
</feature>
<evidence type="ECO:0000256" key="1">
    <source>
        <dbReference type="SAM" id="MobiDB-lite"/>
    </source>
</evidence>
<evidence type="ECO:0000313" key="3">
    <source>
        <dbReference type="Proteomes" id="UP000829196"/>
    </source>
</evidence>
<gene>
    <name evidence="2" type="ORF">KFK09_017530</name>
</gene>
<dbReference type="AlphaFoldDB" id="A0A8T3B180"/>
<dbReference type="OrthoDB" id="1869542at2759"/>
<dbReference type="PANTHER" id="PTHR36387">
    <property type="entry name" value="UDP-N-ACETYLMURAMOYL-L-ALANYL-D-GLUTAMATE-2, 6-DIAMINOPIMELATE LIGASE"/>
    <property type="match status" value="1"/>
</dbReference>
<dbReference type="PANTHER" id="PTHR36387:SF2">
    <property type="entry name" value="UDP-N-ACETYLMURAMOYL-L-ALANYL-D-GLUTAMATE-2, 6-DIAMINOPIMELATE LIGASE"/>
    <property type="match status" value="1"/>
</dbReference>
<name>A0A8T3B180_DENNO</name>
<protein>
    <submittedName>
        <fullName evidence="2">Uncharacterized protein</fullName>
    </submittedName>
</protein>
<reference evidence="2" key="1">
    <citation type="journal article" date="2022" name="Front. Genet.">
        <title>Chromosome-Scale Assembly of the Dendrobium nobile Genome Provides Insights Into the Molecular Mechanism of the Biosynthesis of the Medicinal Active Ingredient of Dendrobium.</title>
        <authorList>
            <person name="Xu Q."/>
            <person name="Niu S.-C."/>
            <person name="Li K.-L."/>
            <person name="Zheng P.-J."/>
            <person name="Zhang X.-J."/>
            <person name="Jia Y."/>
            <person name="Liu Y."/>
            <person name="Niu Y.-X."/>
            <person name="Yu L.-H."/>
            <person name="Chen D.-F."/>
            <person name="Zhang G.-Q."/>
        </authorList>
    </citation>
    <scope>NUCLEOTIDE SEQUENCE</scope>
    <source>
        <tissue evidence="2">Leaf</tissue>
    </source>
</reference>
<proteinExistence type="predicted"/>
<dbReference type="Proteomes" id="UP000829196">
    <property type="component" value="Unassembled WGS sequence"/>
</dbReference>
<organism evidence="2 3">
    <name type="scientific">Dendrobium nobile</name>
    <name type="common">Orchid</name>
    <dbReference type="NCBI Taxonomy" id="94219"/>
    <lineage>
        <taxon>Eukaryota</taxon>
        <taxon>Viridiplantae</taxon>
        <taxon>Streptophyta</taxon>
        <taxon>Embryophyta</taxon>
        <taxon>Tracheophyta</taxon>
        <taxon>Spermatophyta</taxon>
        <taxon>Magnoliopsida</taxon>
        <taxon>Liliopsida</taxon>
        <taxon>Asparagales</taxon>
        <taxon>Orchidaceae</taxon>
        <taxon>Epidendroideae</taxon>
        <taxon>Malaxideae</taxon>
        <taxon>Dendrobiinae</taxon>
        <taxon>Dendrobium</taxon>
    </lineage>
</organism>
<keyword evidence="3" id="KW-1185">Reference proteome</keyword>
<sequence>MRSEPNLRCVSLFIKRASSNRWCLLGRRGNLVDGLHRKIVGSKTERMDSDGDLDAPEELTSAQEGKERRRQWAQRKIQFKSDKESVPEAKVEAPDIRRMLPSNIVDLLAAREKQTFTSDSEEEVVNHKPAILKKKKKSFGPETVLLEEIPPAQCLENSMDFLKRRKMKVSRSNSVLINAKQALRLLSTPGNLLSKG</sequence>
<accession>A0A8T3B180</accession>